<organism evidence="1 2">
    <name type="scientific">Candidatus Brocadia sapporoensis</name>
    <dbReference type="NCBI Taxonomy" id="392547"/>
    <lineage>
        <taxon>Bacteria</taxon>
        <taxon>Pseudomonadati</taxon>
        <taxon>Planctomycetota</taxon>
        <taxon>Candidatus Brocadiia</taxon>
        <taxon>Candidatus Brocadiales</taxon>
        <taxon>Candidatus Brocadiaceae</taxon>
        <taxon>Candidatus Brocadia</taxon>
    </lineage>
</organism>
<evidence type="ECO:0000313" key="2">
    <source>
        <dbReference type="Proteomes" id="UP000242219"/>
    </source>
</evidence>
<dbReference type="RefSeq" id="WP_070066661.1">
    <property type="nucleotide sequence ID" value="NZ_MJUW02000056.1"/>
</dbReference>
<evidence type="ECO:0000313" key="1">
    <source>
        <dbReference type="EMBL" id="OQD46117.1"/>
    </source>
</evidence>
<dbReference type="EMBL" id="MJUW02000056">
    <property type="protein sequence ID" value="OQD46117.1"/>
    <property type="molecule type" value="Genomic_DNA"/>
</dbReference>
<keyword evidence="2" id="KW-1185">Reference proteome</keyword>
<name>A0A1V6M178_9BACT</name>
<sequence length="126" mass="14324">MIMERLKAFDAAIDASEVLEIDGLSIDGQPCNEITQESRVKVINHRSEMAYEVEIDTIISTPLDDLVNALETGEFVKLYGVTRIVGYYSRISNWNSSKTAELADRRQGNYWESKRVNTEKIGLLHE</sequence>
<proteinExistence type="predicted"/>
<dbReference type="AlphaFoldDB" id="A0A1V6M178"/>
<reference evidence="1 2" key="1">
    <citation type="journal article" date="2016" name="Genome Announc.">
        <title>Draft Genome Sequence of the Anaerobic Ammonium-Oxidizing Bacterium 'Candidatus Brocadia sp. 40'.</title>
        <authorList>
            <person name="Ali M."/>
            <person name="Haroon M.F."/>
            <person name="Narita Y."/>
            <person name="Zhang L."/>
            <person name="Rangel Shaw D."/>
            <person name="Okabe S."/>
            <person name="Saikaly P.E."/>
        </authorList>
    </citation>
    <scope>NUCLEOTIDE SEQUENCE [LARGE SCALE GENOMIC DNA]</scope>
    <source>
        <strain evidence="1 2">40</strain>
    </source>
</reference>
<accession>A0A1V6M178</accession>
<dbReference type="Proteomes" id="UP000242219">
    <property type="component" value="Unassembled WGS sequence"/>
</dbReference>
<comment type="caution">
    <text evidence="1">The sequence shown here is derived from an EMBL/GenBank/DDBJ whole genome shotgun (WGS) entry which is preliminary data.</text>
</comment>
<protein>
    <submittedName>
        <fullName evidence="1">Uncharacterized protein</fullName>
    </submittedName>
</protein>
<gene>
    <name evidence="1" type="ORF">BIY37_04665</name>
</gene>